<dbReference type="SUPFAM" id="SSF51735">
    <property type="entry name" value="NAD(P)-binding Rossmann-fold domains"/>
    <property type="match status" value="1"/>
</dbReference>
<dbReference type="EMBL" id="CP093360">
    <property type="protein sequence ID" value="UQS86039.1"/>
    <property type="molecule type" value="Genomic_DNA"/>
</dbReference>
<accession>A0A976X4S2</accession>
<dbReference type="Pfam" id="PF08240">
    <property type="entry name" value="ADH_N"/>
    <property type="match status" value="1"/>
</dbReference>
<dbReference type="InterPro" id="IPR020843">
    <property type="entry name" value="ER"/>
</dbReference>
<dbReference type="InterPro" id="IPR036291">
    <property type="entry name" value="NAD(P)-bd_dom_sf"/>
</dbReference>
<dbReference type="RefSeq" id="WP_260115847.1">
    <property type="nucleotide sequence ID" value="NZ_CP093360.1"/>
</dbReference>
<geneLocation type="plasmid" evidence="2 3">
    <name>p1unnamed</name>
</geneLocation>
<name>A0A976X4S2_9LACO</name>
<dbReference type="Gene3D" id="3.40.50.720">
    <property type="entry name" value="NAD(P)-binding Rossmann-like Domain"/>
    <property type="match status" value="1"/>
</dbReference>
<dbReference type="SMART" id="SM00829">
    <property type="entry name" value="PKS_ER"/>
    <property type="match status" value="1"/>
</dbReference>
<feature type="domain" description="Enoyl reductase (ER)" evidence="1">
    <location>
        <begin position="11"/>
        <end position="327"/>
    </location>
</feature>
<evidence type="ECO:0000259" key="1">
    <source>
        <dbReference type="SMART" id="SM00829"/>
    </source>
</evidence>
<organism evidence="2 3">
    <name type="scientific">Nicoliella spurrieriana</name>
    <dbReference type="NCBI Taxonomy" id="2925830"/>
    <lineage>
        <taxon>Bacteria</taxon>
        <taxon>Bacillati</taxon>
        <taxon>Bacillota</taxon>
        <taxon>Bacilli</taxon>
        <taxon>Lactobacillales</taxon>
        <taxon>Lactobacillaceae</taxon>
        <taxon>Nicoliella</taxon>
    </lineage>
</organism>
<proteinExistence type="predicted"/>
<keyword evidence="2" id="KW-0614">Plasmid</keyword>
<keyword evidence="3" id="KW-1185">Reference proteome</keyword>
<dbReference type="InterPro" id="IPR052711">
    <property type="entry name" value="Zinc_ADH-like"/>
</dbReference>
<dbReference type="PANTHER" id="PTHR45033">
    <property type="match status" value="1"/>
</dbReference>
<dbReference type="PANTHER" id="PTHR45033:SF3">
    <property type="entry name" value="DEHYDROGENASE, PUTATIVE (AFU_ORTHOLOGUE AFUA_2G13270)-RELATED"/>
    <property type="match status" value="1"/>
</dbReference>
<dbReference type="Gene3D" id="3.90.180.10">
    <property type="entry name" value="Medium-chain alcohol dehydrogenases, catalytic domain"/>
    <property type="match status" value="1"/>
</dbReference>
<evidence type="ECO:0000313" key="2">
    <source>
        <dbReference type="EMBL" id="UQS86039.1"/>
    </source>
</evidence>
<dbReference type="Pfam" id="PF00107">
    <property type="entry name" value="ADH_zinc_N"/>
    <property type="match status" value="1"/>
</dbReference>
<dbReference type="Proteomes" id="UP000831181">
    <property type="component" value="Plasmid p1unnamed"/>
</dbReference>
<dbReference type="AlphaFoldDB" id="A0A976X4S2"/>
<reference evidence="2" key="1">
    <citation type="journal article" date="2022" name="Int. J. Syst. Evol. Microbiol.">
        <title>Apilactobacillus apisilvae sp. nov., Nicolia spurrieriana gen. nov. sp. nov., Bombilactobacillus folatiphilus sp. nov. and Bombilactobacillus thymidiniphilus sp. nov., four new lactic acid bacterial isolates from stingless bees Tetragonula carbonaria and Austroplebeia australis.</title>
        <authorList>
            <person name="Oliphant S.A."/>
            <person name="Watson-Haigh N.S."/>
            <person name="Sumby K.M."/>
            <person name="Gardner J."/>
            <person name="Groom S."/>
            <person name="Jiranek V."/>
        </authorList>
    </citation>
    <scope>NUCLEOTIDE SEQUENCE</scope>
    <source>
        <strain evidence="2">SGEP1_A5</strain>
    </source>
</reference>
<evidence type="ECO:0000313" key="3">
    <source>
        <dbReference type="Proteomes" id="UP000831181"/>
    </source>
</evidence>
<sequence>MDAVIHEGGLGVDHLSFSQGVETPKPNADEVLINLKSAGLNHHDLFVLNGHHDSQQPALIPGSDGAGVISEVGRDVREFKVGDEVIINPLLWGTHTNVPPTNMEVLGYPRNGTLADKVVISYKQVSKKPSYLDWTEAGVLSLSALTAYRAVFTKGQVHAGQRVFVPGAGGAVATNMIMMLKSLGATVIVSSRHQDKLAKAEELGADEVVLDSDNWAEKVAPVDIVIDDVGPATLNRDFELLKFGGTVVTFGSSSGDEITFDLRRLFFNQWVMKGSTGGTQSEFKKMLELYDKYQWHPVVDSHIFNLRNVKQGYELMMNKSQYGNIAVTIQK</sequence>
<dbReference type="KEGG" id="lbe:MOO44_01585"/>
<gene>
    <name evidence="2" type="ORF">MOO44_01585</name>
</gene>
<protein>
    <submittedName>
        <fullName evidence="2">Zinc-binding dehydrogenase</fullName>
    </submittedName>
</protein>
<dbReference type="InterPro" id="IPR013154">
    <property type="entry name" value="ADH-like_N"/>
</dbReference>
<dbReference type="GO" id="GO:0016491">
    <property type="term" value="F:oxidoreductase activity"/>
    <property type="evidence" value="ECO:0007669"/>
    <property type="project" value="InterPro"/>
</dbReference>
<dbReference type="SUPFAM" id="SSF50129">
    <property type="entry name" value="GroES-like"/>
    <property type="match status" value="1"/>
</dbReference>
<dbReference type="InterPro" id="IPR011032">
    <property type="entry name" value="GroES-like_sf"/>
</dbReference>
<dbReference type="InterPro" id="IPR013149">
    <property type="entry name" value="ADH-like_C"/>
</dbReference>